<accession>A0A0K9PJ84</accession>
<reference evidence="11" key="1">
    <citation type="journal article" date="2016" name="Nature">
        <title>The genome of the seagrass Zostera marina reveals angiosperm adaptation to the sea.</title>
        <authorList>
            <person name="Olsen J.L."/>
            <person name="Rouze P."/>
            <person name="Verhelst B."/>
            <person name="Lin Y.-C."/>
            <person name="Bayer T."/>
            <person name="Collen J."/>
            <person name="Dattolo E."/>
            <person name="De Paoli E."/>
            <person name="Dittami S."/>
            <person name="Maumus F."/>
            <person name="Michel G."/>
            <person name="Kersting A."/>
            <person name="Lauritano C."/>
            <person name="Lohaus R."/>
            <person name="Toepel M."/>
            <person name="Tonon T."/>
            <person name="Vanneste K."/>
            <person name="Amirebrahimi M."/>
            <person name="Brakel J."/>
            <person name="Bostroem C."/>
            <person name="Chovatia M."/>
            <person name="Grimwood J."/>
            <person name="Jenkins J.W."/>
            <person name="Jueterbock A."/>
            <person name="Mraz A."/>
            <person name="Stam W.T."/>
            <person name="Tice H."/>
            <person name="Bornberg-Bauer E."/>
            <person name="Green P.J."/>
            <person name="Pearson G.A."/>
            <person name="Procaccini G."/>
            <person name="Duarte C.M."/>
            <person name="Schmutz J."/>
            <person name="Reusch T.B.H."/>
            <person name="Van de Peer Y."/>
        </authorList>
    </citation>
    <scope>NUCLEOTIDE SEQUENCE [LARGE SCALE GENOMIC DNA]</scope>
    <source>
        <strain evidence="11">cv. Finnish</strain>
    </source>
</reference>
<dbReference type="EMBL" id="LFYR01000845">
    <property type="protein sequence ID" value="KMZ68297.1"/>
    <property type="molecule type" value="Genomic_DNA"/>
</dbReference>
<keyword evidence="6" id="KW-0131">Cell cycle</keyword>
<evidence type="ECO:0000313" key="11">
    <source>
        <dbReference type="Proteomes" id="UP000036987"/>
    </source>
</evidence>
<evidence type="ECO:0000256" key="4">
    <source>
        <dbReference type="ARBA" id="ARBA00022618"/>
    </source>
</evidence>
<comment type="caution">
    <text evidence="10">The sequence shown here is derived from an EMBL/GenBank/DDBJ whole genome shotgun (WGS) entry which is preliminary data.</text>
</comment>
<dbReference type="GO" id="GO:0051258">
    <property type="term" value="P:protein polymerization"/>
    <property type="evidence" value="ECO:0007669"/>
    <property type="project" value="UniProtKB-ARBA"/>
</dbReference>
<evidence type="ECO:0000256" key="1">
    <source>
        <dbReference type="ARBA" id="ARBA00004413"/>
    </source>
</evidence>
<evidence type="ECO:0000256" key="8">
    <source>
        <dbReference type="SAM" id="MobiDB-lite"/>
    </source>
</evidence>
<dbReference type="PANTHER" id="PTHR31083:SF18">
    <property type="entry name" value="PROTEIN SOSEKI 2"/>
    <property type="match status" value="1"/>
</dbReference>
<comment type="subcellular location">
    <subcellularLocation>
        <location evidence="1">Cell membrane</location>
        <topology evidence="1">Peripheral membrane protein</topology>
        <orientation evidence="1">Cytoplasmic side</orientation>
    </subcellularLocation>
</comment>
<keyword evidence="3" id="KW-1003">Cell membrane</keyword>
<dbReference type="AlphaFoldDB" id="A0A0K9PJ84"/>
<feature type="region of interest" description="Disordered" evidence="8">
    <location>
        <begin position="153"/>
        <end position="197"/>
    </location>
</feature>
<evidence type="ECO:0000313" key="10">
    <source>
        <dbReference type="EMBL" id="KMZ68297.1"/>
    </source>
</evidence>
<protein>
    <recommendedName>
        <fullName evidence="9">SOSEKI DIX-like domain-containing protein</fullName>
    </recommendedName>
</protein>
<dbReference type="Proteomes" id="UP000036987">
    <property type="component" value="Unassembled WGS sequence"/>
</dbReference>
<name>A0A0K9PJ84_ZOSMR</name>
<dbReference type="PANTHER" id="PTHR31083">
    <property type="entry name" value="UPSTREAM OF FLC PROTEIN (DUF966)"/>
    <property type="match status" value="1"/>
</dbReference>
<comment type="similarity">
    <text evidence="7">Belongs to the SOSEKI family.</text>
</comment>
<evidence type="ECO:0000256" key="7">
    <source>
        <dbReference type="ARBA" id="ARBA00024211"/>
    </source>
</evidence>
<keyword evidence="5" id="KW-0472">Membrane</keyword>
<gene>
    <name evidence="10" type="ORF">ZOSMA_241G00190</name>
</gene>
<evidence type="ECO:0000256" key="5">
    <source>
        <dbReference type="ARBA" id="ARBA00023136"/>
    </source>
</evidence>
<dbReference type="GO" id="GO:0051301">
    <property type="term" value="P:cell division"/>
    <property type="evidence" value="ECO:0007669"/>
    <property type="project" value="UniProtKB-KW"/>
</dbReference>
<evidence type="ECO:0000256" key="3">
    <source>
        <dbReference type="ARBA" id="ARBA00022475"/>
    </source>
</evidence>
<dbReference type="Pfam" id="PF06136">
    <property type="entry name" value="SOK"/>
    <property type="match status" value="1"/>
</dbReference>
<dbReference type="InterPro" id="IPR010369">
    <property type="entry name" value="SOK"/>
</dbReference>
<dbReference type="GO" id="GO:0005886">
    <property type="term" value="C:plasma membrane"/>
    <property type="evidence" value="ECO:0007669"/>
    <property type="project" value="UniProtKB-SubCell"/>
</dbReference>
<evidence type="ECO:0000256" key="6">
    <source>
        <dbReference type="ARBA" id="ARBA00023306"/>
    </source>
</evidence>
<proteinExistence type="inferred from homology"/>
<keyword evidence="11" id="KW-1185">Reference proteome</keyword>
<dbReference type="OrthoDB" id="1280899at2759"/>
<evidence type="ECO:0000256" key="2">
    <source>
        <dbReference type="ARBA" id="ARBA00022473"/>
    </source>
</evidence>
<dbReference type="InterPro" id="IPR048351">
    <property type="entry name" value="SOK_DIX"/>
</dbReference>
<sequence length="330" mass="36768">MEIPGGGRRRRRRMETKSFDGDEEQFSCSKLKKKVQVIYYLSRNGQLQHPHFMEVSLLPNQTSLVLRDVIDKLRVLRGKAVASLYSWSFKRTYKNGYVWNDIEEDDVIYPTDGVEYILKGSEIADVESMYSGELQKIELLAVRTRRDDQCKLLPSPHGRDGEVMGEKTPPTQCSRGVSTEELDVSPPNLSFSSSSSSEKSGATIKIVNNKADADPINDSSTLKCSFSTVRSPSLLLQLIACGSSAHSSSFFCSNINSREVKNARSLYKGSEYSMDENIPRFSGIIVESVTPHNLAPAECNGGNHGLISEEDDNKIESKIVKGKCIPGWRK</sequence>
<feature type="domain" description="SOSEKI DIX-like" evidence="9">
    <location>
        <begin position="35"/>
        <end position="123"/>
    </location>
</feature>
<keyword evidence="4" id="KW-0132">Cell division</keyword>
<organism evidence="10 11">
    <name type="scientific">Zostera marina</name>
    <name type="common">Eelgrass</name>
    <dbReference type="NCBI Taxonomy" id="29655"/>
    <lineage>
        <taxon>Eukaryota</taxon>
        <taxon>Viridiplantae</taxon>
        <taxon>Streptophyta</taxon>
        <taxon>Embryophyta</taxon>
        <taxon>Tracheophyta</taxon>
        <taxon>Spermatophyta</taxon>
        <taxon>Magnoliopsida</taxon>
        <taxon>Liliopsida</taxon>
        <taxon>Zosteraceae</taxon>
        <taxon>Zostera</taxon>
    </lineage>
</organism>
<keyword evidence="2" id="KW-0217">Developmental protein</keyword>
<evidence type="ECO:0000259" key="9">
    <source>
        <dbReference type="Pfam" id="PF06136"/>
    </source>
</evidence>